<organism evidence="3 4">
    <name type="scientific">Clavelina lepadiformis</name>
    <name type="common">Light-bulb sea squirt</name>
    <name type="synonym">Ascidia lepadiformis</name>
    <dbReference type="NCBI Taxonomy" id="159417"/>
    <lineage>
        <taxon>Eukaryota</taxon>
        <taxon>Metazoa</taxon>
        <taxon>Chordata</taxon>
        <taxon>Tunicata</taxon>
        <taxon>Ascidiacea</taxon>
        <taxon>Aplousobranchia</taxon>
        <taxon>Clavelinidae</taxon>
        <taxon>Clavelina</taxon>
    </lineage>
</organism>
<protein>
    <recommendedName>
        <fullName evidence="2">J domain-containing protein</fullName>
    </recommendedName>
</protein>
<evidence type="ECO:0000256" key="1">
    <source>
        <dbReference type="ARBA" id="ARBA00023186"/>
    </source>
</evidence>
<keyword evidence="4" id="KW-1185">Reference proteome</keyword>
<dbReference type="PANTHER" id="PTHR24078">
    <property type="entry name" value="DNAJ HOMOLOG SUBFAMILY C MEMBER"/>
    <property type="match status" value="1"/>
</dbReference>
<name>A0ABP0G9H7_CLALP</name>
<dbReference type="EMBL" id="CAWYQH010000108">
    <property type="protein sequence ID" value="CAK8688466.1"/>
    <property type="molecule type" value="Genomic_DNA"/>
</dbReference>
<dbReference type="Proteomes" id="UP001642483">
    <property type="component" value="Unassembled WGS sequence"/>
</dbReference>
<feature type="domain" description="J" evidence="2">
    <location>
        <begin position="5"/>
        <end position="69"/>
    </location>
</feature>
<dbReference type="Pfam" id="PF00226">
    <property type="entry name" value="DnaJ"/>
    <property type="match status" value="1"/>
</dbReference>
<dbReference type="SUPFAM" id="SSF49493">
    <property type="entry name" value="HSP40/DnaJ peptide-binding domain"/>
    <property type="match status" value="2"/>
</dbReference>
<dbReference type="CDD" id="cd10747">
    <property type="entry name" value="DnaJ_C"/>
    <property type="match status" value="1"/>
</dbReference>
<dbReference type="PROSITE" id="PS50076">
    <property type="entry name" value="DNAJ_2"/>
    <property type="match status" value="1"/>
</dbReference>
<sequence>MMGKDYYKVLGISNDASESEIKKAYRKMALKYHPDKNKSPGAEEKFKEIAEAYEVLIDPNKRKIYDLRGEQGLRNGADGGGSEDFNYMFHGDPRATFEAFFGNASPFSNFFGGGMDDEMLFDDGESFHPGGFGMFGNHSFHPHHMPQHVSEQRSFKRPLQQDPPIQRDLKVSLEDINRGCTKKMKITRKRLGHDGYSVREDKILTIDVKKGWKEGTKITFPREGDERSGTIPSDIVFTIKDLPHKDFKRDGSNIICNKKVTLREALTGVTTKIPRLEGPPLTLPCFDIIKPGAQKRLKGEGLPLPKQPNRRGDLIVQFDVEFPDYLTSSQKSGLRDCLP</sequence>
<accession>A0ABP0G9H7</accession>
<dbReference type="InterPro" id="IPR001623">
    <property type="entry name" value="DnaJ_domain"/>
</dbReference>
<dbReference type="SUPFAM" id="SSF46565">
    <property type="entry name" value="Chaperone J-domain"/>
    <property type="match status" value="1"/>
</dbReference>
<evidence type="ECO:0000259" key="2">
    <source>
        <dbReference type="PROSITE" id="PS50076"/>
    </source>
</evidence>
<dbReference type="Gene3D" id="1.10.287.110">
    <property type="entry name" value="DnaJ domain"/>
    <property type="match status" value="1"/>
</dbReference>
<evidence type="ECO:0000313" key="4">
    <source>
        <dbReference type="Proteomes" id="UP001642483"/>
    </source>
</evidence>
<proteinExistence type="predicted"/>
<dbReference type="InterPro" id="IPR036869">
    <property type="entry name" value="J_dom_sf"/>
</dbReference>
<dbReference type="Gene3D" id="2.60.260.20">
    <property type="entry name" value="Urease metallochaperone UreE, N-terminal domain"/>
    <property type="match status" value="2"/>
</dbReference>
<dbReference type="InterPro" id="IPR018253">
    <property type="entry name" value="DnaJ_domain_CS"/>
</dbReference>
<gene>
    <name evidence="3" type="ORF">CVLEPA_LOCUS20480</name>
</gene>
<evidence type="ECO:0000313" key="3">
    <source>
        <dbReference type="EMBL" id="CAK8688466.1"/>
    </source>
</evidence>
<keyword evidence="1" id="KW-0143">Chaperone</keyword>
<dbReference type="PANTHER" id="PTHR24078:SF553">
    <property type="entry name" value="DNAJ HOMOLOG SUBFAMILY B MEMBER 5"/>
    <property type="match status" value="1"/>
</dbReference>
<dbReference type="PRINTS" id="PR00625">
    <property type="entry name" value="JDOMAIN"/>
</dbReference>
<dbReference type="InterPro" id="IPR002939">
    <property type="entry name" value="DnaJ_C"/>
</dbReference>
<dbReference type="CDD" id="cd06257">
    <property type="entry name" value="DnaJ"/>
    <property type="match status" value="1"/>
</dbReference>
<reference evidence="3 4" key="1">
    <citation type="submission" date="2024-02" db="EMBL/GenBank/DDBJ databases">
        <authorList>
            <person name="Daric V."/>
            <person name="Darras S."/>
        </authorList>
    </citation>
    <scope>NUCLEOTIDE SEQUENCE [LARGE SCALE GENOMIC DNA]</scope>
</reference>
<dbReference type="InterPro" id="IPR008971">
    <property type="entry name" value="HSP40/DnaJ_pept-bd"/>
</dbReference>
<dbReference type="SMART" id="SM00271">
    <property type="entry name" value="DnaJ"/>
    <property type="match status" value="1"/>
</dbReference>
<dbReference type="Pfam" id="PF01556">
    <property type="entry name" value="DnaJ_C"/>
    <property type="match status" value="1"/>
</dbReference>
<comment type="caution">
    <text evidence="3">The sequence shown here is derived from an EMBL/GenBank/DDBJ whole genome shotgun (WGS) entry which is preliminary data.</text>
</comment>
<dbReference type="InterPro" id="IPR051339">
    <property type="entry name" value="DnaJ_subfamily_B"/>
</dbReference>
<dbReference type="PROSITE" id="PS00636">
    <property type="entry name" value="DNAJ_1"/>
    <property type="match status" value="1"/>
</dbReference>